<feature type="region of interest" description="Disordered" evidence="1">
    <location>
        <begin position="30"/>
        <end position="72"/>
    </location>
</feature>
<organism evidence="2">
    <name type="scientific">marine sediment metagenome</name>
    <dbReference type="NCBI Taxonomy" id="412755"/>
    <lineage>
        <taxon>unclassified sequences</taxon>
        <taxon>metagenomes</taxon>
        <taxon>ecological metagenomes</taxon>
    </lineage>
</organism>
<dbReference type="EMBL" id="BARW01002493">
    <property type="protein sequence ID" value="GAI71654.1"/>
    <property type="molecule type" value="Genomic_DNA"/>
</dbReference>
<feature type="non-terminal residue" evidence="2">
    <location>
        <position position="1"/>
    </location>
</feature>
<proteinExistence type="predicted"/>
<name>X1SV17_9ZZZZ</name>
<comment type="caution">
    <text evidence="2">The sequence shown here is derived from an EMBL/GenBank/DDBJ whole genome shotgun (WGS) entry which is preliminary data.</text>
</comment>
<sequence>LAVIEESLGSHKQFIEAIADRLVQVEKKAEATRRKVYRDEEGSGSPTPTGEPEPVQIPELQPGDIVPPGMNF</sequence>
<evidence type="ECO:0000313" key="2">
    <source>
        <dbReference type="EMBL" id="GAI71654.1"/>
    </source>
</evidence>
<reference evidence="2" key="1">
    <citation type="journal article" date="2014" name="Front. Microbiol.">
        <title>High frequency of phylogenetically diverse reductive dehalogenase-homologous genes in deep subseafloor sedimentary metagenomes.</title>
        <authorList>
            <person name="Kawai M."/>
            <person name="Futagami T."/>
            <person name="Toyoda A."/>
            <person name="Takaki Y."/>
            <person name="Nishi S."/>
            <person name="Hori S."/>
            <person name="Arai W."/>
            <person name="Tsubouchi T."/>
            <person name="Morono Y."/>
            <person name="Uchiyama I."/>
            <person name="Ito T."/>
            <person name="Fujiyama A."/>
            <person name="Inagaki F."/>
            <person name="Takami H."/>
        </authorList>
    </citation>
    <scope>NUCLEOTIDE SEQUENCE</scope>
    <source>
        <strain evidence="2">Expedition CK06-06</strain>
    </source>
</reference>
<accession>X1SV17</accession>
<evidence type="ECO:0000256" key="1">
    <source>
        <dbReference type="SAM" id="MobiDB-lite"/>
    </source>
</evidence>
<protein>
    <submittedName>
        <fullName evidence="2">Uncharacterized protein</fullName>
    </submittedName>
</protein>
<gene>
    <name evidence="2" type="ORF">S12H4_06912</name>
</gene>
<feature type="compositionally biased region" description="Basic and acidic residues" evidence="1">
    <location>
        <begin position="30"/>
        <end position="41"/>
    </location>
</feature>
<dbReference type="AlphaFoldDB" id="X1SV17"/>